<accession>A0ABT4DWH4</accession>
<protein>
    <submittedName>
        <fullName evidence="1">DNA alkylation repair protein</fullName>
    </submittedName>
</protein>
<dbReference type="RefSeq" id="WP_087431959.1">
    <property type="nucleotide sequence ID" value="NZ_JAMDLV010000035.1"/>
</dbReference>
<dbReference type="Pfam" id="PF08713">
    <property type="entry name" value="DNA_alkylation"/>
    <property type="match status" value="1"/>
</dbReference>
<proteinExistence type="predicted"/>
<dbReference type="EMBL" id="JAMDLW010000015">
    <property type="protein sequence ID" value="MCY9520438.1"/>
    <property type="molecule type" value="Genomic_DNA"/>
</dbReference>
<comment type="caution">
    <text evidence="1">The sequence shown here is derived from an EMBL/GenBank/DDBJ whole genome shotgun (WGS) entry which is preliminary data.</text>
</comment>
<sequence>MEEQHQITKQVPDKVLARKGSSKAADIPEEVLELLHQGAIESVNLTEWLAVDHVILLRHVLPEVGLHHLVQPLGLEINQLKQRSTMKIIPLIAEAIRVDLLNRSQQEFTAAMNFLAAHLSDSVRCWATYLIGLNEELSLEEKLIQMKPFAADKHFGVREIGWMAVRESIIRELPAAISLYQSWVTDPDANVRRFAIESTRPRGVWCKHIEQLKLEPELALPLLEGVNSDPAKYVQDSAGNWLNDASKSNPGWVLQVCDDWLRTSDTTETARIVTKAKRTLAKQVQ</sequence>
<dbReference type="Gene3D" id="1.25.40.290">
    <property type="entry name" value="ARM repeat domains"/>
    <property type="match status" value="1"/>
</dbReference>
<reference evidence="1 2" key="1">
    <citation type="submission" date="2022-05" db="EMBL/GenBank/DDBJ databases">
        <title>Genome Sequencing of Bee-Associated Microbes.</title>
        <authorList>
            <person name="Dunlap C."/>
        </authorList>
    </citation>
    <scope>NUCLEOTIDE SEQUENCE [LARGE SCALE GENOMIC DNA]</scope>
    <source>
        <strain evidence="1 2">NRRL NRS-1438</strain>
    </source>
</reference>
<keyword evidence="2" id="KW-1185">Reference proteome</keyword>
<evidence type="ECO:0000313" key="1">
    <source>
        <dbReference type="EMBL" id="MCY9520438.1"/>
    </source>
</evidence>
<gene>
    <name evidence="1" type="ORF">M5X09_12200</name>
</gene>
<evidence type="ECO:0000313" key="2">
    <source>
        <dbReference type="Proteomes" id="UP001207626"/>
    </source>
</evidence>
<organism evidence="1 2">
    <name type="scientific">Paenibacillus apiarius</name>
    <dbReference type="NCBI Taxonomy" id="46240"/>
    <lineage>
        <taxon>Bacteria</taxon>
        <taxon>Bacillati</taxon>
        <taxon>Bacillota</taxon>
        <taxon>Bacilli</taxon>
        <taxon>Bacillales</taxon>
        <taxon>Paenibacillaceae</taxon>
        <taxon>Paenibacillus</taxon>
    </lineage>
</organism>
<name>A0ABT4DWH4_9BACL</name>
<dbReference type="InterPro" id="IPR014825">
    <property type="entry name" value="DNA_alkylation"/>
</dbReference>
<dbReference type="SUPFAM" id="SSF48371">
    <property type="entry name" value="ARM repeat"/>
    <property type="match status" value="1"/>
</dbReference>
<dbReference type="InterPro" id="IPR016024">
    <property type="entry name" value="ARM-type_fold"/>
</dbReference>
<dbReference type="Proteomes" id="UP001207626">
    <property type="component" value="Unassembled WGS sequence"/>
</dbReference>